<dbReference type="Proteomes" id="UP000015104">
    <property type="component" value="Unassembled WGS sequence"/>
</dbReference>
<keyword evidence="2" id="KW-1185">Reference proteome</keyword>
<evidence type="ECO:0000313" key="2">
    <source>
        <dbReference type="Proteomes" id="UP000015104"/>
    </source>
</evidence>
<evidence type="ECO:0000313" key="1">
    <source>
        <dbReference type="EnsemblMetazoa" id="tetur11g00420.1"/>
    </source>
</evidence>
<organism evidence="1 2">
    <name type="scientific">Tetranychus urticae</name>
    <name type="common">Two-spotted spider mite</name>
    <dbReference type="NCBI Taxonomy" id="32264"/>
    <lineage>
        <taxon>Eukaryota</taxon>
        <taxon>Metazoa</taxon>
        <taxon>Ecdysozoa</taxon>
        <taxon>Arthropoda</taxon>
        <taxon>Chelicerata</taxon>
        <taxon>Arachnida</taxon>
        <taxon>Acari</taxon>
        <taxon>Acariformes</taxon>
        <taxon>Trombidiformes</taxon>
        <taxon>Prostigmata</taxon>
        <taxon>Eleutherengona</taxon>
        <taxon>Raphignathae</taxon>
        <taxon>Tetranychoidea</taxon>
        <taxon>Tetranychidae</taxon>
        <taxon>Tetranychus</taxon>
    </lineage>
</organism>
<dbReference type="EnsemblMetazoa" id="tetur11g00420.1">
    <property type="protein sequence ID" value="tetur11g00420.1"/>
    <property type="gene ID" value="tetur11g00420"/>
</dbReference>
<reference evidence="1" key="2">
    <citation type="submission" date="2015-06" db="UniProtKB">
        <authorList>
            <consortium name="EnsemblMetazoa"/>
        </authorList>
    </citation>
    <scope>IDENTIFICATION</scope>
</reference>
<reference evidence="2" key="1">
    <citation type="submission" date="2011-08" db="EMBL/GenBank/DDBJ databases">
        <authorList>
            <person name="Rombauts S."/>
        </authorList>
    </citation>
    <scope>NUCLEOTIDE SEQUENCE</scope>
    <source>
        <strain evidence="2">London</strain>
    </source>
</reference>
<sequence>MLLCNAFSHVYFHDIYTYPGKQFSESDDFGTQPVLLSNIMFQY</sequence>
<name>T1KGD5_TETUR</name>
<proteinExistence type="predicted"/>
<dbReference type="AlphaFoldDB" id="T1KGD5"/>
<accession>T1KGD5</accession>
<dbReference type="HOGENOM" id="CLU_3427040_0_0_1"/>
<dbReference type="EMBL" id="CAEY01000065">
    <property type="status" value="NOT_ANNOTATED_CDS"/>
    <property type="molecule type" value="Genomic_DNA"/>
</dbReference>
<protein>
    <submittedName>
        <fullName evidence="1">Uncharacterized protein</fullName>
    </submittedName>
</protein>